<feature type="transmembrane region" description="Helical" evidence="9">
    <location>
        <begin position="189"/>
        <end position="212"/>
    </location>
</feature>
<feature type="transmembrane region" description="Helical" evidence="9">
    <location>
        <begin position="100"/>
        <end position="119"/>
    </location>
</feature>
<evidence type="ECO:0000256" key="5">
    <source>
        <dbReference type="ARBA" id="ARBA00022989"/>
    </source>
</evidence>
<proteinExistence type="inferred from homology"/>
<keyword evidence="5 9" id="KW-1133">Transmembrane helix</keyword>
<dbReference type="InterPro" id="IPR029058">
    <property type="entry name" value="AB_hydrolase_fold"/>
</dbReference>
<dbReference type="PANTHER" id="PTHR23502:SF186">
    <property type="entry name" value="MAJOR FACILITATOR SUPERFAMILY (MFS) PROFILE DOMAIN-CONTAINING PROTEIN"/>
    <property type="match status" value="1"/>
</dbReference>
<feature type="transmembrane region" description="Helical" evidence="9">
    <location>
        <begin position="131"/>
        <end position="149"/>
    </location>
</feature>
<keyword evidence="4 9" id="KW-0812">Transmembrane</keyword>
<evidence type="ECO:0000256" key="8">
    <source>
        <dbReference type="ARBA" id="ARBA00038459"/>
    </source>
</evidence>
<feature type="transmembrane region" description="Helical" evidence="9">
    <location>
        <begin position="218"/>
        <end position="240"/>
    </location>
</feature>
<keyword evidence="12" id="KW-1185">Reference proteome</keyword>
<feature type="transmembrane region" description="Helical" evidence="9">
    <location>
        <begin position="374"/>
        <end position="395"/>
    </location>
</feature>
<dbReference type="SUPFAM" id="SSF53474">
    <property type="entry name" value="alpha/beta-Hydrolases"/>
    <property type="match status" value="1"/>
</dbReference>
<comment type="similarity">
    <text evidence="8">Belongs to the major facilitator superfamily. DHA1 family. Polyamines/proton antiporter (TC 2.A.1.2.16) subfamily.</text>
</comment>
<dbReference type="PROSITE" id="PS50850">
    <property type="entry name" value="MFS"/>
    <property type="match status" value="1"/>
</dbReference>
<dbReference type="GO" id="GO:0005886">
    <property type="term" value="C:plasma membrane"/>
    <property type="evidence" value="ECO:0007669"/>
    <property type="project" value="UniProtKB-SubCell"/>
</dbReference>
<dbReference type="InterPro" id="IPR005645">
    <property type="entry name" value="FSH-like_dom"/>
</dbReference>
<comment type="subcellular location">
    <subcellularLocation>
        <location evidence="1">Cell membrane</location>
        <topology evidence="1">Multi-pass membrane protein</topology>
    </subcellularLocation>
</comment>
<protein>
    <submittedName>
        <fullName evidence="11">Major facilitator superfamily transporter</fullName>
    </submittedName>
</protein>
<dbReference type="Pfam" id="PF03959">
    <property type="entry name" value="FSH1"/>
    <property type="match status" value="1"/>
</dbReference>
<feature type="transmembrane region" description="Helical" evidence="9">
    <location>
        <begin position="333"/>
        <end position="353"/>
    </location>
</feature>
<gene>
    <name evidence="11" type="ORF">CSOJ01_09948</name>
</gene>
<evidence type="ECO:0000313" key="12">
    <source>
        <dbReference type="Proteomes" id="UP000652219"/>
    </source>
</evidence>
<name>A0A8H6J277_9PEZI</name>
<organism evidence="11 12">
    <name type="scientific">Colletotrichum sojae</name>
    <dbReference type="NCBI Taxonomy" id="2175907"/>
    <lineage>
        <taxon>Eukaryota</taxon>
        <taxon>Fungi</taxon>
        <taxon>Dikarya</taxon>
        <taxon>Ascomycota</taxon>
        <taxon>Pezizomycotina</taxon>
        <taxon>Sordariomycetes</taxon>
        <taxon>Hypocreomycetidae</taxon>
        <taxon>Glomerellales</taxon>
        <taxon>Glomerellaceae</taxon>
        <taxon>Colletotrichum</taxon>
        <taxon>Colletotrichum orchidearum species complex</taxon>
    </lineage>
</organism>
<evidence type="ECO:0000256" key="7">
    <source>
        <dbReference type="ARBA" id="ARBA00023180"/>
    </source>
</evidence>
<dbReference type="PANTHER" id="PTHR23502">
    <property type="entry name" value="MAJOR FACILITATOR SUPERFAMILY"/>
    <property type="match status" value="1"/>
</dbReference>
<evidence type="ECO:0000256" key="2">
    <source>
        <dbReference type="ARBA" id="ARBA00022448"/>
    </source>
</evidence>
<dbReference type="Gene3D" id="1.20.1250.20">
    <property type="entry name" value="MFS general substrate transporter like domains"/>
    <property type="match status" value="1"/>
</dbReference>
<evidence type="ECO:0000259" key="10">
    <source>
        <dbReference type="PROSITE" id="PS50850"/>
    </source>
</evidence>
<dbReference type="GO" id="GO:0022857">
    <property type="term" value="F:transmembrane transporter activity"/>
    <property type="evidence" value="ECO:0007669"/>
    <property type="project" value="InterPro"/>
</dbReference>
<evidence type="ECO:0000256" key="3">
    <source>
        <dbReference type="ARBA" id="ARBA00022475"/>
    </source>
</evidence>
<keyword evidence="6 9" id="KW-0472">Membrane</keyword>
<dbReference type="InterPro" id="IPR020846">
    <property type="entry name" value="MFS_dom"/>
</dbReference>
<evidence type="ECO:0000256" key="4">
    <source>
        <dbReference type="ARBA" id="ARBA00022692"/>
    </source>
</evidence>
<feature type="transmembrane region" description="Helical" evidence="9">
    <location>
        <begin position="61"/>
        <end position="80"/>
    </location>
</feature>
<dbReference type="SUPFAM" id="SSF103473">
    <property type="entry name" value="MFS general substrate transporter"/>
    <property type="match status" value="1"/>
</dbReference>
<reference evidence="11 12" key="1">
    <citation type="journal article" date="2020" name="Phytopathology">
        <title>Genome Sequence Resources of Colletotrichum truncatum, C. plurivorum, C. musicola, and C. sojae: Four Species Pathogenic to Soybean (Glycine max).</title>
        <authorList>
            <person name="Rogerio F."/>
            <person name="Boufleur T.R."/>
            <person name="Ciampi-Guillardi M."/>
            <person name="Sukno S.A."/>
            <person name="Thon M.R."/>
            <person name="Massola Junior N.S."/>
            <person name="Baroncelli R."/>
        </authorList>
    </citation>
    <scope>NUCLEOTIDE SEQUENCE [LARGE SCALE GENOMIC DNA]</scope>
    <source>
        <strain evidence="11 12">LFN0009</strain>
    </source>
</reference>
<feature type="domain" description="Major facilitator superfamily (MFS) profile" evidence="10">
    <location>
        <begin position="66"/>
        <end position="495"/>
    </location>
</feature>
<dbReference type="AlphaFoldDB" id="A0A8H6J277"/>
<evidence type="ECO:0000256" key="9">
    <source>
        <dbReference type="SAM" id="Phobius"/>
    </source>
</evidence>
<evidence type="ECO:0000313" key="11">
    <source>
        <dbReference type="EMBL" id="KAF6804795.1"/>
    </source>
</evidence>
<dbReference type="InterPro" id="IPR036259">
    <property type="entry name" value="MFS_trans_sf"/>
</dbReference>
<evidence type="ECO:0000256" key="6">
    <source>
        <dbReference type="ARBA" id="ARBA00023136"/>
    </source>
</evidence>
<dbReference type="Proteomes" id="UP000652219">
    <property type="component" value="Unassembled WGS sequence"/>
</dbReference>
<keyword evidence="7" id="KW-0325">Glycoprotein</keyword>
<dbReference type="Gene3D" id="3.40.50.1820">
    <property type="entry name" value="alpha/beta hydrolase"/>
    <property type="match status" value="1"/>
</dbReference>
<feature type="transmembrane region" description="Helical" evidence="9">
    <location>
        <begin position="296"/>
        <end position="321"/>
    </location>
</feature>
<dbReference type="Pfam" id="PF07690">
    <property type="entry name" value="MFS_1"/>
    <property type="match status" value="1"/>
</dbReference>
<keyword evidence="2" id="KW-0813">Transport</keyword>
<evidence type="ECO:0000256" key="1">
    <source>
        <dbReference type="ARBA" id="ARBA00004651"/>
    </source>
</evidence>
<keyword evidence="3" id="KW-1003">Cell membrane</keyword>
<dbReference type="EMBL" id="WIGN01000199">
    <property type="protein sequence ID" value="KAF6804795.1"/>
    <property type="molecule type" value="Genomic_DNA"/>
</dbReference>
<dbReference type="InterPro" id="IPR011701">
    <property type="entry name" value="MFS"/>
</dbReference>
<feature type="transmembrane region" description="Helical" evidence="9">
    <location>
        <begin position="161"/>
        <end position="182"/>
    </location>
</feature>
<dbReference type="FunFam" id="1.20.1250.20:FF:000011">
    <property type="entry name" value="MFS multidrug transporter, putative"/>
    <property type="match status" value="1"/>
</dbReference>
<dbReference type="CDD" id="cd17323">
    <property type="entry name" value="MFS_Tpo1_MDR_like"/>
    <property type="match status" value="1"/>
</dbReference>
<sequence>MGTGKDKTAPRPSWFRVVWPPSTPRPELAEHRFDGSGTVDDPFIVTWLERDPQDPLQFPTWVKWCIAQILAFSFFCASFLSSAYSAAVGEVRAEFGGGSSVNSLGVGLFVAGFAAGPFVWAPMSELYGRQYVFISTFLLAMAFNIGVAVSQDLATILVLRFLAGTFGASPITNSGGGIAGMFSAKDRGLAMTIFSAVPFLGPVLGPIIGGFVTAGAGWRWLMALLAIMTGVSFILGAAFIPETYAPVILRRRAKNLSKHTRKVYRTKSDAYGSRKSASTLFFRALGMPWKLLGEPIVLLLSVYLAIVFATLYLLFAAYPIVYQEARGWGLGASGLPFLGIMVGILTALAYSAADNLRYQNVLRRNAPGRTPPEARLMPCMVGSVFIPAGMFWFAWTNAPSVYWIASIAAGAFFGFGLVLVFFGVTTYLVDSYTVYAASVLAGSAVLRAVFAAAFPLFTGIMYENLGLHWASSVPGFLALAPKGRVIRAALAKDFRLVFVEAPYPSIPGPDLTSVYGDWGPFKSWIPTGDVGTAGHSETVDRALRQAVDADDALRATGKWIAVLGFSQGAKLAASLLLRQHRQQQQQQGWKSEAMRSGETPAVVPSFSFGVIMAGRAGLLNLGPGPGPVPARGQGGVLPMPTLKQHQRLDVASIHVHGLQDPGLKLHRDMLSDFRDPVLVEWDGGHRLPIKTVHMSKVVDSIRQVARQFL</sequence>
<feature type="transmembrane region" description="Helical" evidence="9">
    <location>
        <begin position="434"/>
        <end position="457"/>
    </location>
</feature>
<comment type="caution">
    <text evidence="11">The sequence shown here is derived from an EMBL/GenBank/DDBJ whole genome shotgun (WGS) entry which is preliminary data.</text>
</comment>
<feature type="transmembrane region" description="Helical" evidence="9">
    <location>
        <begin position="401"/>
        <end position="422"/>
    </location>
</feature>
<accession>A0A8H6J277</accession>